<organism evidence="2">
    <name type="scientific">Albugo laibachii Nc14</name>
    <dbReference type="NCBI Taxonomy" id="890382"/>
    <lineage>
        <taxon>Eukaryota</taxon>
        <taxon>Sar</taxon>
        <taxon>Stramenopiles</taxon>
        <taxon>Oomycota</taxon>
        <taxon>Peronosporomycetes</taxon>
        <taxon>Albuginales</taxon>
        <taxon>Albuginaceae</taxon>
        <taxon>Albugo</taxon>
    </lineage>
</organism>
<feature type="compositionally biased region" description="Basic and acidic residues" evidence="1">
    <location>
        <begin position="53"/>
        <end position="67"/>
    </location>
</feature>
<reference evidence="2" key="2">
    <citation type="submission" date="2011-02" db="EMBL/GenBank/DDBJ databases">
        <authorList>
            <person name="MacLean D."/>
        </authorList>
    </citation>
    <scope>NUCLEOTIDE SEQUENCE</scope>
</reference>
<protein>
    <submittedName>
        <fullName evidence="2">AlNc14C538G12095 protein</fullName>
    </submittedName>
</protein>
<proteinExistence type="predicted"/>
<accession>F0X108</accession>
<reference evidence="2" key="1">
    <citation type="journal article" date="2011" name="PLoS Biol.">
        <title>Gene gain and loss during evolution of obligate parasitism in the white rust pathogen of Arabidopsis thaliana.</title>
        <authorList>
            <person name="Kemen E."/>
            <person name="Gardiner A."/>
            <person name="Schultz-Larsen T."/>
            <person name="Kemen A.C."/>
            <person name="Balmuth A.L."/>
            <person name="Robert-Seilaniantz A."/>
            <person name="Bailey K."/>
            <person name="Holub E."/>
            <person name="Studholme D.J."/>
            <person name="Maclean D."/>
            <person name="Jones J.D."/>
        </authorList>
    </citation>
    <scope>NUCLEOTIDE SEQUENCE</scope>
</reference>
<evidence type="ECO:0000256" key="1">
    <source>
        <dbReference type="SAM" id="MobiDB-lite"/>
    </source>
</evidence>
<name>F0X108_9STRA</name>
<dbReference type="HOGENOM" id="CLU_916496_0_0_1"/>
<feature type="region of interest" description="Disordered" evidence="1">
    <location>
        <begin position="38"/>
        <end position="83"/>
    </location>
</feature>
<dbReference type="AlphaFoldDB" id="F0X108"/>
<sequence>MSQIDDQFEGRELNHNQFVRASMFELANIKVESEEAGRIESDSMCALGTTSDSRGDAGIKPDEEPRGQKSGRPNAGRLAADDPHLARAVTELSKPERKTREAQQQLLEVKQQESYTEAFVHKLALEVAQRPWTCSLVRWGLFESRKGVGEEVNTNWYKILCHTRGGIHRPQGNVQNLQGRMRCGEEDLNEDIWRIYFLQAKECDTTRVAALTNTSQNLKMSTRYYAHSRVDHLMQEFVEMLDKMNMEGFDEQEPNLCIKLLIKAIRLAVFRQSIHTELQTQRTKFIEKAYRNTLHGSNRKLKLS</sequence>
<evidence type="ECO:0000313" key="2">
    <source>
        <dbReference type="EMBL" id="CCA27455.1"/>
    </source>
</evidence>
<dbReference type="EMBL" id="FR824569">
    <property type="protein sequence ID" value="CCA27455.1"/>
    <property type="molecule type" value="Genomic_DNA"/>
</dbReference>
<gene>
    <name evidence="2" type="primary">AlNc14C538G12095</name>
    <name evidence="2" type="ORF">ALNC14_135990</name>
</gene>